<evidence type="ECO:0000256" key="2">
    <source>
        <dbReference type="ARBA" id="ARBA00006337"/>
    </source>
</evidence>
<dbReference type="Gene3D" id="3.30.465.10">
    <property type="match status" value="1"/>
</dbReference>
<proteinExistence type="inferred from homology"/>
<dbReference type="PROSITE" id="PS51371">
    <property type="entry name" value="CBS"/>
    <property type="match status" value="2"/>
</dbReference>
<evidence type="ECO:0000256" key="7">
    <source>
        <dbReference type="SAM" id="Phobius"/>
    </source>
</evidence>
<evidence type="ECO:0000256" key="1">
    <source>
        <dbReference type="ARBA" id="ARBA00004651"/>
    </source>
</evidence>
<dbReference type="SMART" id="SM01091">
    <property type="entry name" value="CorC_HlyC"/>
    <property type="match status" value="1"/>
</dbReference>
<evidence type="ECO:0000313" key="10">
    <source>
        <dbReference type="Proteomes" id="UP000319746"/>
    </source>
</evidence>
<evidence type="ECO:0000313" key="9">
    <source>
        <dbReference type="EMBL" id="TQL72714.1"/>
    </source>
</evidence>
<feature type="transmembrane region" description="Helical" evidence="7">
    <location>
        <begin position="87"/>
        <end position="108"/>
    </location>
</feature>
<dbReference type="InterPro" id="IPR016169">
    <property type="entry name" value="FAD-bd_PCMH_sub2"/>
</dbReference>
<dbReference type="EMBL" id="VFOU01000002">
    <property type="protein sequence ID" value="TQL72714.1"/>
    <property type="molecule type" value="Genomic_DNA"/>
</dbReference>
<keyword evidence="7" id="KW-0812">Transmembrane</keyword>
<comment type="subcellular location">
    <subcellularLocation>
        <location evidence="1">Cell membrane</location>
        <topology evidence="1">Multi-pass membrane protein</topology>
    </subcellularLocation>
</comment>
<dbReference type="FunFam" id="3.10.580.10:FF:000002">
    <property type="entry name" value="Magnesium/cobalt efflux protein CorC"/>
    <property type="match status" value="1"/>
</dbReference>
<dbReference type="InterPro" id="IPR046342">
    <property type="entry name" value="CBS_dom_sf"/>
</dbReference>
<dbReference type="SUPFAM" id="SSF54631">
    <property type="entry name" value="CBS-domain pair"/>
    <property type="match status" value="1"/>
</dbReference>
<comment type="caution">
    <text evidence="9">The sequence shown here is derived from an EMBL/GenBank/DDBJ whole genome shotgun (WGS) entry which is preliminary data.</text>
</comment>
<organism evidence="9 10">
    <name type="scientific">Enteractinococcus coprophilus</name>
    <dbReference type="NCBI Taxonomy" id="1027633"/>
    <lineage>
        <taxon>Bacteria</taxon>
        <taxon>Bacillati</taxon>
        <taxon>Actinomycetota</taxon>
        <taxon>Actinomycetes</taxon>
        <taxon>Micrococcales</taxon>
        <taxon>Micrococcaceae</taxon>
    </lineage>
</organism>
<keyword evidence="4" id="KW-0677">Repeat</keyword>
<accession>A0A543AJF7</accession>
<evidence type="ECO:0000256" key="3">
    <source>
        <dbReference type="ARBA" id="ARBA00022475"/>
    </source>
</evidence>
<dbReference type="Pfam" id="PF03471">
    <property type="entry name" value="CorC_HlyC"/>
    <property type="match status" value="1"/>
</dbReference>
<dbReference type="SMART" id="SM00116">
    <property type="entry name" value="CBS"/>
    <property type="match status" value="2"/>
</dbReference>
<keyword evidence="3" id="KW-1003">Cell membrane</keyword>
<dbReference type="PANTHER" id="PTHR22777:SF32">
    <property type="entry name" value="UPF0053 INNER MEMBRANE PROTEIN YFJD"/>
    <property type="match status" value="1"/>
</dbReference>
<dbReference type="GO" id="GO:0050660">
    <property type="term" value="F:flavin adenine dinucleotide binding"/>
    <property type="evidence" value="ECO:0007669"/>
    <property type="project" value="InterPro"/>
</dbReference>
<dbReference type="Pfam" id="PF00571">
    <property type="entry name" value="CBS"/>
    <property type="match status" value="2"/>
</dbReference>
<dbReference type="OrthoDB" id="110231at2"/>
<feature type="transmembrane region" description="Helical" evidence="7">
    <location>
        <begin position="6"/>
        <end position="24"/>
    </location>
</feature>
<dbReference type="RefSeq" id="WP_141866042.1">
    <property type="nucleotide sequence ID" value="NZ_BAABAN010000004.1"/>
</dbReference>
<keyword evidence="7" id="KW-0472">Membrane</keyword>
<dbReference type="PANTHER" id="PTHR22777">
    <property type="entry name" value="HEMOLYSIN-RELATED"/>
    <property type="match status" value="1"/>
</dbReference>
<keyword evidence="7" id="KW-1133">Transmembrane helix</keyword>
<dbReference type="InterPro" id="IPR005170">
    <property type="entry name" value="Transptr-assoc_dom"/>
</dbReference>
<dbReference type="InterPro" id="IPR044751">
    <property type="entry name" value="Ion_transp-like_CBS"/>
</dbReference>
<comment type="similarity">
    <text evidence="2">Belongs to the UPF0053 family.</text>
</comment>
<dbReference type="GO" id="GO:0005886">
    <property type="term" value="C:plasma membrane"/>
    <property type="evidence" value="ECO:0007669"/>
    <property type="project" value="UniProtKB-SubCell"/>
</dbReference>
<feature type="domain" description="CBS" evidence="8">
    <location>
        <begin position="269"/>
        <end position="326"/>
    </location>
</feature>
<feature type="domain" description="CBS" evidence="8">
    <location>
        <begin position="202"/>
        <end position="263"/>
    </location>
</feature>
<dbReference type="Proteomes" id="UP000319746">
    <property type="component" value="Unassembled WGS sequence"/>
</dbReference>
<evidence type="ECO:0000256" key="6">
    <source>
        <dbReference type="PROSITE-ProRule" id="PRU00703"/>
    </source>
</evidence>
<evidence type="ECO:0000259" key="8">
    <source>
        <dbReference type="PROSITE" id="PS51371"/>
    </source>
</evidence>
<protein>
    <submittedName>
        <fullName evidence="9">CBS domain containing-hemolysin-like protein</fullName>
    </submittedName>
</protein>
<dbReference type="InterPro" id="IPR000644">
    <property type="entry name" value="CBS_dom"/>
</dbReference>
<dbReference type="SUPFAM" id="SSF56176">
    <property type="entry name" value="FAD-binding/transporter-associated domain-like"/>
    <property type="match status" value="1"/>
</dbReference>
<keyword evidence="5 6" id="KW-0129">CBS domain</keyword>
<feature type="transmembrane region" description="Helical" evidence="7">
    <location>
        <begin position="60"/>
        <end position="81"/>
    </location>
</feature>
<name>A0A543AJF7_9MICC</name>
<sequence length="424" mass="46554">MVVPIILAILFIVSLALTWVLNLAESAFDYVSYREAEAVVAKRPGNPILQVLDRLPEHQLAVRFWSSVFLTTSAVLITVFIDHFVNNVWLSAVGGILVMGVITLLSAFRSPRKIGAKHYEASAQGTAWLVRLLTAILGPVPGLFIADADTEDDDENDENDLEEKHFREYVSRASKADVLEDDEAEMIQSVFEMDDTLVRAIMVPRTDVVWLESGTTLAAATEIFIDSGFSRIPLIGESPDDVLGIVFLKDIVRATHTRRLSPEDPVNLLVRDIRVVPESKSVWDLLQELQREAVHAAIVVDEYGGTAGLVTLEDLIEELVGDISDEYDDVEIADVIPQPNGEFLVNASMSVTDFSEEFNLFLDDDEDVDTVGGLLAKSLGKIPVEGSVTDIEHLTLTVASLAGKRNRVDTIKVTVHSSTEGTTP</sequence>
<evidence type="ECO:0000256" key="4">
    <source>
        <dbReference type="ARBA" id="ARBA00022737"/>
    </source>
</evidence>
<reference evidence="9 10" key="1">
    <citation type="submission" date="2019-06" db="EMBL/GenBank/DDBJ databases">
        <title>Sequencing the genomes of 1000 actinobacteria strains.</title>
        <authorList>
            <person name="Klenk H.-P."/>
        </authorList>
    </citation>
    <scope>NUCLEOTIDE SEQUENCE [LARGE SCALE GENOMIC DNA]</scope>
    <source>
        <strain evidence="9 10">DSM 24083</strain>
    </source>
</reference>
<dbReference type="InterPro" id="IPR036318">
    <property type="entry name" value="FAD-bd_PCMH-like_sf"/>
</dbReference>
<keyword evidence="10" id="KW-1185">Reference proteome</keyword>
<dbReference type="AlphaFoldDB" id="A0A543AJF7"/>
<gene>
    <name evidence="9" type="ORF">FB556_1382</name>
</gene>
<dbReference type="Gene3D" id="3.10.580.10">
    <property type="entry name" value="CBS-domain"/>
    <property type="match status" value="1"/>
</dbReference>
<evidence type="ECO:0000256" key="5">
    <source>
        <dbReference type="ARBA" id="ARBA00023122"/>
    </source>
</evidence>
<dbReference type="CDD" id="cd04590">
    <property type="entry name" value="CBS_pair_CorC_HlyC_assoc"/>
    <property type="match status" value="1"/>
</dbReference>